<proteinExistence type="predicted"/>
<name>A0A2P6VBC6_9CHLO</name>
<feature type="region of interest" description="Disordered" evidence="1">
    <location>
        <begin position="195"/>
        <end position="217"/>
    </location>
</feature>
<gene>
    <name evidence="2" type="ORF">C2E20_5367</name>
</gene>
<dbReference type="AlphaFoldDB" id="A0A2P6VBC6"/>
<dbReference type="EMBL" id="LHPF02000015">
    <property type="protein sequence ID" value="PSC71395.1"/>
    <property type="molecule type" value="Genomic_DNA"/>
</dbReference>
<keyword evidence="3" id="KW-1185">Reference proteome</keyword>
<sequence length="217" mass="22585">MASNRGGDKSWSEIAAEAAELGKDLVKKVGNSVTKAVAAIVPSEKQEERPSQRERERGRQDVYRPEDAFGGGLVGGLISKAVGGMLRSAVSALGEQMRQAAEQAADVQDRAARIIEGSAKLRSRLGGDVRVLPPVSQSSMSSSVNGRMTKTVTLLMPVVGAGGQTAQAQVQFAEGEGASGGLTVAVRLPNGEVVQLDGGSSPSAQTIDVEWRSVDDK</sequence>
<evidence type="ECO:0000313" key="2">
    <source>
        <dbReference type="EMBL" id="PSC71395.1"/>
    </source>
</evidence>
<dbReference type="Proteomes" id="UP000239649">
    <property type="component" value="Unassembled WGS sequence"/>
</dbReference>
<feature type="compositionally biased region" description="Basic and acidic residues" evidence="1">
    <location>
        <begin position="44"/>
        <end position="61"/>
    </location>
</feature>
<evidence type="ECO:0000313" key="3">
    <source>
        <dbReference type="Proteomes" id="UP000239649"/>
    </source>
</evidence>
<comment type="caution">
    <text evidence="2">The sequence shown here is derived from an EMBL/GenBank/DDBJ whole genome shotgun (WGS) entry which is preliminary data.</text>
</comment>
<feature type="region of interest" description="Disordered" evidence="1">
    <location>
        <begin position="38"/>
        <end position="61"/>
    </location>
</feature>
<protein>
    <submittedName>
        <fullName evidence="2">Uncharacterized protein</fullName>
    </submittedName>
</protein>
<accession>A0A2P6VBC6</accession>
<reference evidence="2 3" key="1">
    <citation type="journal article" date="2018" name="Plant J.">
        <title>Genome sequences of Chlorella sorokiniana UTEX 1602 and Micractinium conductrix SAG 241.80: implications to maltose excretion by a green alga.</title>
        <authorList>
            <person name="Arriola M.B."/>
            <person name="Velmurugan N."/>
            <person name="Zhang Y."/>
            <person name="Plunkett M.H."/>
            <person name="Hondzo H."/>
            <person name="Barney B.M."/>
        </authorList>
    </citation>
    <scope>NUCLEOTIDE SEQUENCE [LARGE SCALE GENOMIC DNA]</scope>
    <source>
        <strain evidence="2 3">SAG 241.80</strain>
    </source>
</reference>
<organism evidence="2 3">
    <name type="scientific">Micractinium conductrix</name>
    <dbReference type="NCBI Taxonomy" id="554055"/>
    <lineage>
        <taxon>Eukaryota</taxon>
        <taxon>Viridiplantae</taxon>
        <taxon>Chlorophyta</taxon>
        <taxon>core chlorophytes</taxon>
        <taxon>Trebouxiophyceae</taxon>
        <taxon>Chlorellales</taxon>
        <taxon>Chlorellaceae</taxon>
        <taxon>Chlorella clade</taxon>
        <taxon>Micractinium</taxon>
    </lineage>
</organism>
<dbReference type="OrthoDB" id="514259at2759"/>
<evidence type="ECO:0000256" key="1">
    <source>
        <dbReference type="SAM" id="MobiDB-lite"/>
    </source>
</evidence>